<feature type="signal peptide" evidence="2">
    <location>
        <begin position="1"/>
        <end position="31"/>
    </location>
</feature>
<dbReference type="InterPro" id="IPR017853">
    <property type="entry name" value="GH"/>
</dbReference>
<organism evidence="3 4">
    <name type="scientific">Schleiferilactobacillus perolens DSM 12744</name>
    <dbReference type="NCBI Taxonomy" id="1423792"/>
    <lineage>
        <taxon>Bacteria</taxon>
        <taxon>Bacillati</taxon>
        <taxon>Bacillota</taxon>
        <taxon>Bacilli</taxon>
        <taxon>Lactobacillales</taxon>
        <taxon>Lactobacillaceae</taxon>
        <taxon>Schleiferilactobacillus</taxon>
    </lineage>
</organism>
<name>A0A0R1MWC1_9LACO</name>
<keyword evidence="2" id="KW-0732">Signal</keyword>
<evidence type="ECO:0000256" key="2">
    <source>
        <dbReference type="SAM" id="SignalP"/>
    </source>
</evidence>
<dbReference type="PATRIC" id="fig|1423792.3.peg.2931"/>
<sequence>MSHSKRWKRIALSAFLTFFIALFGFNSLAQATTYGQFADVASYQPDDVLFFKNLATNQVAGVVVKLTESAGGNAYINPKAGQQIKSAQAAGLKVSLYHYAQYNGANGAKAEANFFADTAEQYGLGKGTVMVDDVEDSSLQTPYADTVTFQSQLASRGYNTQVTYSMASWFWYNKLPRNYPIWVANYGVDKPGVDNAAAWQYTSNYNGQSVDMSYDFTGLFTTQSQSTPVNNKIVTVKGSAGVPLYNGYGSSKSYASTLANNSRWIICDQVYVDGKYWYEVGRNQWIEARQTDQPYGYGNVTAPVDTRVDDATVTTIGGSTLYTGYGDSKTSTGRSLGIGTTWKICNQVYANGKFWYEVATNQWIDASTTDQPYGMGNVNQPINNTTTIAIQKSGGATLYNGYGTNASSTGRTLPTNSKWKATAQKYVNGQYWFQVATNQWINGNDTNSAAGLTIFN</sequence>
<keyword evidence="4" id="KW-1185">Reference proteome</keyword>
<dbReference type="RefSeq" id="WP_057820560.1">
    <property type="nucleotide sequence ID" value="NZ_AZEC01000007.1"/>
</dbReference>
<evidence type="ECO:0000313" key="3">
    <source>
        <dbReference type="EMBL" id="KRL12541.1"/>
    </source>
</evidence>
<gene>
    <name evidence="3" type="ORF">FD09_GL002859</name>
</gene>
<dbReference type="GO" id="GO:0009253">
    <property type="term" value="P:peptidoglycan catabolic process"/>
    <property type="evidence" value="ECO:0007669"/>
    <property type="project" value="InterPro"/>
</dbReference>
<dbReference type="GO" id="GO:0003796">
    <property type="term" value="F:lysozyme activity"/>
    <property type="evidence" value="ECO:0007669"/>
    <property type="project" value="InterPro"/>
</dbReference>
<evidence type="ECO:0000313" key="4">
    <source>
        <dbReference type="Proteomes" id="UP000051330"/>
    </source>
</evidence>
<evidence type="ECO:0000256" key="1">
    <source>
        <dbReference type="ARBA" id="ARBA00010646"/>
    </source>
</evidence>
<comment type="caution">
    <text evidence="3">The sequence shown here is derived from an EMBL/GenBank/DDBJ whole genome shotgun (WGS) entry which is preliminary data.</text>
</comment>
<dbReference type="AlphaFoldDB" id="A0A0R1MWC1"/>
<feature type="chain" id="PRO_5006408056" evidence="2">
    <location>
        <begin position="32"/>
        <end position="456"/>
    </location>
</feature>
<accession>A0A0R1MWC1</accession>
<dbReference type="InterPro" id="IPR002053">
    <property type="entry name" value="Glyco_hydro_25"/>
</dbReference>
<comment type="similarity">
    <text evidence="1">Belongs to the glycosyl hydrolase 25 family.</text>
</comment>
<proteinExistence type="inferred from homology"/>
<dbReference type="Proteomes" id="UP000051330">
    <property type="component" value="Unassembled WGS sequence"/>
</dbReference>
<reference evidence="3 4" key="1">
    <citation type="journal article" date="2015" name="Genome Announc.">
        <title>Expanding the biotechnology potential of lactobacilli through comparative genomics of 213 strains and associated genera.</title>
        <authorList>
            <person name="Sun Z."/>
            <person name="Harris H.M."/>
            <person name="McCann A."/>
            <person name="Guo C."/>
            <person name="Argimon S."/>
            <person name="Zhang W."/>
            <person name="Yang X."/>
            <person name="Jeffery I.B."/>
            <person name="Cooney J.C."/>
            <person name="Kagawa T.F."/>
            <person name="Liu W."/>
            <person name="Song Y."/>
            <person name="Salvetti E."/>
            <person name="Wrobel A."/>
            <person name="Rasinkangas P."/>
            <person name="Parkhill J."/>
            <person name="Rea M.C."/>
            <person name="O'Sullivan O."/>
            <person name="Ritari J."/>
            <person name="Douillard F.P."/>
            <person name="Paul Ross R."/>
            <person name="Yang R."/>
            <person name="Briner A.E."/>
            <person name="Felis G.E."/>
            <person name="de Vos W.M."/>
            <person name="Barrangou R."/>
            <person name="Klaenhammer T.R."/>
            <person name="Caufield P.W."/>
            <person name="Cui Y."/>
            <person name="Zhang H."/>
            <person name="O'Toole P.W."/>
        </authorList>
    </citation>
    <scope>NUCLEOTIDE SEQUENCE [LARGE SCALE GENOMIC DNA]</scope>
    <source>
        <strain evidence="3 4">DSM 12744</strain>
    </source>
</reference>
<protein>
    <submittedName>
        <fullName evidence="3">Endolysin</fullName>
    </submittedName>
</protein>
<dbReference type="Pfam" id="PF01183">
    <property type="entry name" value="Glyco_hydro_25"/>
    <property type="match status" value="1"/>
</dbReference>
<dbReference type="GO" id="GO:0016998">
    <property type="term" value="P:cell wall macromolecule catabolic process"/>
    <property type="evidence" value="ECO:0007669"/>
    <property type="project" value="InterPro"/>
</dbReference>
<dbReference type="PROSITE" id="PS51904">
    <property type="entry name" value="GLYCOSYL_HYDROL_F25_2"/>
    <property type="match status" value="1"/>
</dbReference>
<dbReference type="SUPFAM" id="SSF51445">
    <property type="entry name" value="(Trans)glycosidases"/>
    <property type="match status" value="1"/>
</dbReference>
<dbReference type="Gene3D" id="3.20.20.80">
    <property type="entry name" value="Glycosidases"/>
    <property type="match status" value="1"/>
</dbReference>
<dbReference type="EMBL" id="AZEC01000007">
    <property type="protein sequence ID" value="KRL12541.1"/>
    <property type="molecule type" value="Genomic_DNA"/>
</dbReference>
<dbReference type="STRING" id="1423792.FD09_GL002859"/>